<protein>
    <submittedName>
        <fullName evidence="2">Uncharacterized protein</fullName>
    </submittedName>
</protein>
<dbReference type="Proteomes" id="UP001597467">
    <property type="component" value="Unassembled WGS sequence"/>
</dbReference>
<organism evidence="2 3">
    <name type="scientific">Lacinutrix gracilariae</name>
    <dbReference type="NCBI Taxonomy" id="1747198"/>
    <lineage>
        <taxon>Bacteria</taxon>
        <taxon>Pseudomonadati</taxon>
        <taxon>Bacteroidota</taxon>
        <taxon>Flavobacteriia</taxon>
        <taxon>Flavobacteriales</taxon>
        <taxon>Flavobacteriaceae</taxon>
        <taxon>Lacinutrix</taxon>
    </lineage>
</organism>
<reference evidence="3" key="1">
    <citation type="journal article" date="2019" name="Int. J. Syst. Evol. Microbiol.">
        <title>The Global Catalogue of Microorganisms (GCM) 10K type strain sequencing project: providing services to taxonomists for standard genome sequencing and annotation.</title>
        <authorList>
            <consortium name="The Broad Institute Genomics Platform"/>
            <consortium name="The Broad Institute Genome Sequencing Center for Infectious Disease"/>
            <person name="Wu L."/>
            <person name="Ma J."/>
        </authorList>
    </citation>
    <scope>NUCLEOTIDE SEQUENCE [LARGE SCALE GENOMIC DNA]</scope>
    <source>
        <strain evidence="3">KCTC 42808</strain>
    </source>
</reference>
<sequence>MKKRTFDIIFIILATAILIVFSEYHVLEKYIAFAIIPILVAYFLGQYSQKNFKN</sequence>
<gene>
    <name evidence="2" type="ORF">ACFSSB_09980</name>
</gene>
<evidence type="ECO:0000313" key="3">
    <source>
        <dbReference type="Proteomes" id="UP001597467"/>
    </source>
</evidence>
<feature type="transmembrane region" description="Helical" evidence="1">
    <location>
        <begin position="7"/>
        <end position="24"/>
    </location>
</feature>
<comment type="caution">
    <text evidence="2">The sequence shown here is derived from an EMBL/GenBank/DDBJ whole genome shotgun (WGS) entry which is preliminary data.</text>
</comment>
<keyword evidence="1" id="KW-1133">Transmembrane helix</keyword>
<keyword evidence="1" id="KW-0812">Transmembrane</keyword>
<dbReference type="EMBL" id="JBHULM010000011">
    <property type="protein sequence ID" value="MFD2542644.1"/>
    <property type="molecule type" value="Genomic_DNA"/>
</dbReference>
<keyword evidence="3" id="KW-1185">Reference proteome</keyword>
<accession>A0ABW5K244</accession>
<keyword evidence="1" id="KW-0472">Membrane</keyword>
<feature type="transmembrane region" description="Helical" evidence="1">
    <location>
        <begin position="30"/>
        <end position="48"/>
    </location>
</feature>
<evidence type="ECO:0000313" key="2">
    <source>
        <dbReference type="EMBL" id="MFD2542644.1"/>
    </source>
</evidence>
<evidence type="ECO:0000256" key="1">
    <source>
        <dbReference type="SAM" id="Phobius"/>
    </source>
</evidence>
<dbReference type="RefSeq" id="WP_379903729.1">
    <property type="nucleotide sequence ID" value="NZ_JBHULM010000011.1"/>
</dbReference>
<proteinExistence type="predicted"/>
<name>A0ABW5K244_9FLAO</name>